<evidence type="ECO:0008006" key="6">
    <source>
        <dbReference type="Google" id="ProtNLM"/>
    </source>
</evidence>
<proteinExistence type="predicted"/>
<dbReference type="InterPro" id="IPR050667">
    <property type="entry name" value="PPR-containing_protein"/>
</dbReference>
<evidence type="ECO:0000313" key="4">
    <source>
        <dbReference type="EMBL" id="KAF5356038.1"/>
    </source>
</evidence>
<feature type="compositionally biased region" description="Polar residues" evidence="3">
    <location>
        <begin position="75"/>
        <end position="84"/>
    </location>
</feature>
<feature type="compositionally biased region" description="Basic and acidic residues" evidence="3">
    <location>
        <begin position="59"/>
        <end position="70"/>
    </location>
</feature>
<evidence type="ECO:0000313" key="5">
    <source>
        <dbReference type="Proteomes" id="UP000559027"/>
    </source>
</evidence>
<accession>A0A8H5G0V1</accession>
<dbReference type="AlphaFoldDB" id="A0A8H5G0V1"/>
<dbReference type="PANTHER" id="PTHR47939">
    <property type="entry name" value="MEMBRANE-ASSOCIATED SALT-INDUCIBLE PROTEIN-LIKE"/>
    <property type="match status" value="1"/>
</dbReference>
<evidence type="ECO:0000256" key="2">
    <source>
        <dbReference type="PROSITE-ProRule" id="PRU00708"/>
    </source>
</evidence>
<evidence type="ECO:0000256" key="3">
    <source>
        <dbReference type="SAM" id="MobiDB-lite"/>
    </source>
</evidence>
<keyword evidence="1" id="KW-0677">Repeat</keyword>
<feature type="compositionally biased region" description="Basic and acidic residues" evidence="3">
    <location>
        <begin position="558"/>
        <end position="571"/>
    </location>
</feature>
<dbReference type="OrthoDB" id="185373at2759"/>
<gene>
    <name evidence="4" type="ORF">D9756_003858</name>
</gene>
<evidence type="ECO:0000256" key="1">
    <source>
        <dbReference type="ARBA" id="ARBA00022737"/>
    </source>
</evidence>
<comment type="caution">
    <text evidence="4">The sequence shown here is derived from an EMBL/GenBank/DDBJ whole genome shotgun (WGS) entry which is preliminary data.</text>
</comment>
<dbReference type="InterPro" id="IPR002885">
    <property type="entry name" value="PPR_rpt"/>
</dbReference>
<feature type="region of interest" description="Disordered" evidence="3">
    <location>
        <begin position="37"/>
        <end position="84"/>
    </location>
</feature>
<protein>
    <recommendedName>
        <fullName evidence="6">Pentatricopeptide repeat-containing protein</fullName>
    </recommendedName>
</protein>
<keyword evidence="5" id="KW-1185">Reference proteome</keyword>
<dbReference type="InterPro" id="IPR011990">
    <property type="entry name" value="TPR-like_helical_dom_sf"/>
</dbReference>
<sequence length="822" mass="92605">MLRRVVVVPRHYLEHSVAILSCKLSARHFPSAQSRWGTVAATSPQYSPPRYASWQEEAPAEKSLDSERSPPKLSDSPTRIQSDSPNYLANAFTTFLEHHGRTTELALQSLNSGSTVPSTIRKILQKRRTILHVANFLAASDNPAPCIRLLSLSVAYGCRLNAPTYESVCWTLTQHKRYALVLEVCRLAGDSLDTMTGRLLDWRLRALCELENFIAVDTILRDYEAASVKPSRRTWHWMLVAHLRNRNLAGARQCLKLMEQAGFPTDHTTHSIIAANYRNLGQDMHVRDFAISALASLPPSSRTFTLNQLLKTHLFFNDDPGFHQLLSLFDKNAVGPLQILGASGVDKSSPVPLLDSACPISVTPDLETFLLGIRFCIARSDFLTADKIFTFMGQRGFESSPAILEVFLELQFALNRPRSAVFITSQLLTPCKFDDLYDQLQRSKPEPGGHWPLVISPIHPTIGVLHALMRGLLASQGLGPARIILELMQRANIKPDSYTTKILVDHLIHSEKATPSLVLRMLRQISPLLRPSLNHLHAIMGRLFRDEKARLYFARHKPYPDKPSSEHDGDQHSSTNPAAGLSLGRYIGRPNLARSLLRSLESRGIQSDAAMLGLRMRYEGIIRRDTSATIDVYNDMLARGMTPQVYHVAVLIEAFTLRGETEKALEIMRTVKMKPNLVLYTILLQGYAYQRQPRAAAELFQTMIADGIRPDARAISALCDAFVFVRQFGAARKLLLTLWTFVEPFPREYVGLPLHELLKLFRSLEDPSKRRRGVSTRVQLRRDVTKIIRKYKHAAGLPRTLNSSSPEVRRLTKQSIHVSRKR</sequence>
<feature type="region of interest" description="Disordered" evidence="3">
    <location>
        <begin position="557"/>
        <end position="582"/>
    </location>
</feature>
<dbReference type="NCBIfam" id="TIGR00756">
    <property type="entry name" value="PPR"/>
    <property type="match status" value="1"/>
</dbReference>
<dbReference type="Proteomes" id="UP000559027">
    <property type="component" value="Unassembled WGS sequence"/>
</dbReference>
<dbReference type="PROSITE" id="PS51375">
    <property type="entry name" value="PPR"/>
    <property type="match status" value="1"/>
</dbReference>
<reference evidence="4 5" key="1">
    <citation type="journal article" date="2020" name="ISME J.">
        <title>Uncovering the hidden diversity of litter-decomposition mechanisms in mushroom-forming fungi.</title>
        <authorList>
            <person name="Floudas D."/>
            <person name="Bentzer J."/>
            <person name="Ahren D."/>
            <person name="Johansson T."/>
            <person name="Persson P."/>
            <person name="Tunlid A."/>
        </authorList>
    </citation>
    <scope>NUCLEOTIDE SEQUENCE [LARGE SCALE GENOMIC DNA]</scope>
    <source>
        <strain evidence="4 5">CBS 146.42</strain>
    </source>
</reference>
<dbReference type="Pfam" id="PF13812">
    <property type="entry name" value="PPR_3"/>
    <property type="match status" value="1"/>
</dbReference>
<dbReference type="Gene3D" id="1.25.40.10">
    <property type="entry name" value="Tetratricopeptide repeat domain"/>
    <property type="match status" value="3"/>
</dbReference>
<organism evidence="4 5">
    <name type="scientific">Leucocoprinus leucothites</name>
    <dbReference type="NCBI Taxonomy" id="201217"/>
    <lineage>
        <taxon>Eukaryota</taxon>
        <taxon>Fungi</taxon>
        <taxon>Dikarya</taxon>
        <taxon>Basidiomycota</taxon>
        <taxon>Agaricomycotina</taxon>
        <taxon>Agaricomycetes</taxon>
        <taxon>Agaricomycetidae</taxon>
        <taxon>Agaricales</taxon>
        <taxon>Agaricineae</taxon>
        <taxon>Agaricaceae</taxon>
        <taxon>Leucocoprinus</taxon>
    </lineage>
</organism>
<feature type="repeat" description="PPR" evidence="2">
    <location>
        <begin position="676"/>
        <end position="710"/>
    </location>
</feature>
<dbReference type="PANTHER" id="PTHR47939:SF13">
    <property type="entry name" value="OS03G0201400 PROTEIN"/>
    <property type="match status" value="1"/>
</dbReference>
<dbReference type="EMBL" id="JAACJO010000007">
    <property type="protein sequence ID" value="KAF5356038.1"/>
    <property type="molecule type" value="Genomic_DNA"/>
</dbReference>
<name>A0A8H5G0V1_9AGAR</name>